<sequence>SQVGLYFGVTKNSIIGLLYKEKLKEGYVPAPDSKYTVRKNL</sequence>
<accession>X1FT70</accession>
<gene>
    <name evidence="1" type="ORF">S03H2_23751</name>
</gene>
<organism evidence="1">
    <name type="scientific">marine sediment metagenome</name>
    <dbReference type="NCBI Taxonomy" id="412755"/>
    <lineage>
        <taxon>unclassified sequences</taxon>
        <taxon>metagenomes</taxon>
        <taxon>ecological metagenomes</taxon>
    </lineage>
</organism>
<feature type="non-terminal residue" evidence="1">
    <location>
        <position position="1"/>
    </location>
</feature>
<evidence type="ECO:0000313" key="1">
    <source>
        <dbReference type="EMBL" id="GAH32534.1"/>
    </source>
</evidence>
<comment type="caution">
    <text evidence="1">The sequence shown here is derived from an EMBL/GenBank/DDBJ whole genome shotgun (WGS) entry which is preliminary data.</text>
</comment>
<reference evidence="1" key="1">
    <citation type="journal article" date="2014" name="Front. Microbiol.">
        <title>High frequency of phylogenetically diverse reductive dehalogenase-homologous genes in deep subseafloor sedimentary metagenomes.</title>
        <authorList>
            <person name="Kawai M."/>
            <person name="Futagami T."/>
            <person name="Toyoda A."/>
            <person name="Takaki Y."/>
            <person name="Nishi S."/>
            <person name="Hori S."/>
            <person name="Arai W."/>
            <person name="Tsubouchi T."/>
            <person name="Morono Y."/>
            <person name="Uchiyama I."/>
            <person name="Ito T."/>
            <person name="Fujiyama A."/>
            <person name="Inagaki F."/>
            <person name="Takami H."/>
        </authorList>
    </citation>
    <scope>NUCLEOTIDE SEQUENCE</scope>
    <source>
        <strain evidence="1">Expedition CK06-06</strain>
    </source>
</reference>
<dbReference type="EMBL" id="BARU01013032">
    <property type="protein sequence ID" value="GAH32534.1"/>
    <property type="molecule type" value="Genomic_DNA"/>
</dbReference>
<proteinExistence type="predicted"/>
<protein>
    <submittedName>
        <fullName evidence="1">Uncharacterized protein</fullName>
    </submittedName>
</protein>
<name>X1FT70_9ZZZZ</name>
<dbReference type="AlphaFoldDB" id="X1FT70"/>